<dbReference type="Proteomes" id="UP000184330">
    <property type="component" value="Unassembled WGS sequence"/>
</dbReference>
<sequence>MSAFSRGCLLRHQCAYSSPRTIHIFFQPINSPRFFTTTSLLQAKKQSRSPSPKTQTSPRSKPSTAPATKSPLPSKPSFTLTKTSLPSTTAYGTYASTFAQKSHSTLLYEAPSHTAFIASNWGTALFCYSWAVFNYWGNYLYAPTGLSEWVPPAYLSVSVLMAGGGTYLALNSANIIRSITAIPPKASTGGDGALDPRVVKNGTGGEEELQIEIILRKMFPIPFFPARKLYVKPEDIILPQQLAPPLPTTLTRGELREIQLEKERRKQELEYDRSHLLTSPFRHMNRAFFNAFRGIRRTWSREGFVKAEVKGKVYKLDIHGGWALDGGKALDRLVKVRPRL</sequence>
<keyword evidence="3" id="KW-1185">Reference proteome</keyword>
<evidence type="ECO:0000313" key="2">
    <source>
        <dbReference type="EMBL" id="CZR66197.1"/>
    </source>
</evidence>
<name>A0A1L7XMM3_9HELO</name>
<feature type="compositionally biased region" description="Polar residues" evidence="1">
    <location>
        <begin position="48"/>
        <end position="67"/>
    </location>
</feature>
<dbReference type="AlphaFoldDB" id="A0A1L7XMM3"/>
<feature type="region of interest" description="Disordered" evidence="1">
    <location>
        <begin position="43"/>
        <end position="76"/>
    </location>
</feature>
<evidence type="ECO:0000256" key="1">
    <source>
        <dbReference type="SAM" id="MobiDB-lite"/>
    </source>
</evidence>
<evidence type="ECO:0000313" key="3">
    <source>
        <dbReference type="Proteomes" id="UP000184330"/>
    </source>
</evidence>
<proteinExistence type="predicted"/>
<accession>A0A1L7XMM3</accession>
<protein>
    <submittedName>
        <fullName evidence="2">Uncharacterized protein</fullName>
    </submittedName>
</protein>
<reference evidence="2 3" key="1">
    <citation type="submission" date="2016-03" db="EMBL/GenBank/DDBJ databases">
        <authorList>
            <person name="Ploux O."/>
        </authorList>
    </citation>
    <scope>NUCLEOTIDE SEQUENCE [LARGE SCALE GENOMIC DNA]</scope>
    <source>
        <strain evidence="2 3">UAMH 11012</strain>
    </source>
</reference>
<dbReference type="STRING" id="576137.A0A1L7XMM3"/>
<organism evidence="2 3">
    <name type="scientific">Phialocephala subalpina</name>
    <dbReference type="NCBI Taxonomy" id="576137"/>
    <lineage>
        <taxon>Eukaryota</taxon>
        <taxon>Fungi</taxon>
        <taxon>Dikarya</taxon>
        <taxon>Ascomycota</taxon>
        <taxon>Pezizomycotina</taxon>
        <taxon>Leotiomycetes</taxon>
        <taxon>Helotiales</taxon>
        <taxon>Mollisiaceae</taxon>
        <taxon>Phialocephala</taxon>
        <taxon>Phialocephala fortinii species complex</taxon>
    </lineage>
</organism>
<gene>
    <name evidence="2" type="ORF">PAC_16098</name>
</gene>
<dbReference type="EMBL" id="FJOG01000035">
    <property type="protein sequence ID" value="CZR66197.1"/>
    <property type="molecule type" value="Genomic_DNA"/>
</dbReference>
<dbReference type="OrthoDB" id="4140442at2759"/>